<feature type="compositionally biased region" description="Polar residues" evidence="1">
    <location>
        <begin position="161"/>
        <end position="174"/>
    </location>
</feature>
<comment type="caution">
    <text evidence="2">The sequence shown here is derived from an EMBL/GenBank/DDBJ whole genome shotgun (WGS) entry which is preliminary data.</text>
</comment>
<sequence>MVTSWLLNSISKDIVESFLYASTTRELWEEVEARFGESNGPHIYQIRREIASVVQGNLSISAYFSKIKRFVTNLMMEPLPSISKAYSMILRVEKQREVSAGLSTAIQNMAMQVRGGDTKKTGNFRNFQKRKGILDKKDTYFDIHGVPEWYRTLMEQRRKTGASTSKAFNTLENQEATEELA</sequence>
<dbReference type="AlphaFoldDB" id="A0AAW2JMQ9"/>
<gene>
    <name evidence="2" type="ORF">Sradi_6647200</name>
</gene>
<organism evidence="2">
    <name type="scientific">Sesamum radiatum</name>
    <name type="common">Black benniseed</name>
    <dbReference type="NCBI Taxonomy" id="300843"/>
    <lineage>
        <taxon>Eukaryota</taxon>
        <taxon>Viridiplantae</taxon>
        <taxon>Streptophyta</taxon>
        <taxon>Embryophyta</taxon>
        <taxon>Tracheophyta</taxon>
        <taxon>Spermatophyta</taxon>
        <taxon>Magnoliopsida</taxon>
        <taxon>eudicotyledons</taxon>
        <taxon>Gunneridae</taxon>
        <taxon>Pentapetalae</taxon>
        <taxon>asterids</taxon>
        <taxon>lamiids</taxon>
        <taxon>Lamiales</taxon>
        <taxon>Pedaliaceae</taxon>
        <taxon>Sesamum</taxon>
    </lineage>
</organism>
<evidence type="ECO:0008006" key="3">
    <source>
        <dbReference type="Google" id="ProtNLM"/>
    </source>
</evidence>
<feature type="region of interest" description="Disordered" evidence="1">
    <location>
        <begin position="161"/>
        <end position="181"/>
    </location>
</feature>
<dbReference type="EMBL" id="JACGWJ010000032">
    <property type="protein sequence ID" value="KAL0295951.1"/>
    <property type="molecule type" value="Genomic_DNA"/>
</dbReference>
<reference evidence="2" key="1">
    <citation type="submission" date="2020-06" db="EMBL/GenBank/DDBJ databases">
        <authorList>
            <person name="Li T."/>
            <person name="Hu X."/>
            <person name="Zhang T."/>
            <person name="Song X."/>
            <person name="Zhang H."/>
            <person name="Dai N."/>
            <person name="Sheng W."/>
            <person name="Hou X."/>
            <person name="Wei L."/>
        </authorList>
    </citation>
    <scope>NUCLEOTIDE SEQUENCE</scope>
    <source>
        <strain evidence="2">G02</strain>
        <tissue evidence="2">Leaf</tissue>
    </source>
</reference>
<evidence type="ECO:0000256" key="1">
    <source>
        <dbReference type="SAM" id="MobiDB-lite"/>
    </source>
</evidence>
<protein>
    <recommendedName>
        <fullName evidence="3">Retrotransposon gag domain-containing protein</fullName>
    </recommendedName>
</protein>
<dbReference type="PANTHER" id="PTHR37610:SF40">
    <property type="entry name" value="OS01G0909600 PROTEIN"/>
    <property type="match status" value="1"/>
</dbReference>
<evidence type="ECO:0000313" key="2">
    <source>
        <dbReference type="EMBL" id="KAL0295951.1"/>
    </source>
</evidence>
<accession>A0AAW2JMQ9</accession>
<reference evidence="2" key="2">
    <citation type="journal article" date="2024" name="Plant">
        <title>Genomic evolution and insights into agronomic trait innovations of Sesamum species.</title>
        <authorList>
            <person name="Miao H."/>
            <person name="Wang L."/>
            <person name="Qu L."/>
            <person name="Liu H."/>
            <person name="Sun Y."/>
            <person name="Le M."/>
            <person name="Wang Q."/>
            <person name="Wei S."/>
            <person name="Zheng Y."/>
            <person name="Lin W."/>
            <person name="Duan Y."/>
            <person name="Cao H."/>
            <person name="Xiong S."/>
            <person name="Wang X."/>
            <person name="Wei L."/>
            <person name="Li C."/>
            <person name="Ma Q."/>
            <person name="Ju M."/>
            <person name="Zhao R."/>
            <person name="Li G."/>
            <person name="Mu C."/>
            <person name="Tian Q."/>
            <person name="Mei H."/>
            <person name="Zhang T."/>
            <person name="Gao T."/>
            <person name="Zhang H."/>
        </authorList>
    </citation>
    <scope>NUCLEOTIDE SEQUENCE</scope>
    <source>
        <strain evidence="2">G02</strain>
    </source>
</reference>
<name>A0AAW2JMQ9_SESRA</name>
<dbReference type="PANTHER" id="PTHR37610">
    <property type="entry name" value="CCHC-TYPE DOMAIN-CONTAINING PROTEIN"/>
    <property type="match status" value="1"/>
</dbReference>
<proteinExistence type="predicted"/>